<protein>
    <submittedName>
        <fullName evidence="1">Calx-beta domain-containing protein</fullName>
    </submittedName>
</protein>
<dbReference type="Gene3D" id="2.60.40.2030">
    <property type="match status" value="1"/>
</dbReference>
<organism evidence="1 2">
    <name type="scientific">Maribacter aquivivus</name>
    <dbReference type="NCBI Taxonomy" id="228958"/>
    <lineage>
        <taxon>Bacteria</taxon>
        <taxon>Pseudomonadati</taxon>
        <taxon>Bacteroidota</taxon>
        <taxon>Flavobacteriia</taxon>
        <taxon>Flavobacteriales</taxon>
        <taxon>Flavobacteriaceae</taxon>
        <taxon>Maribacter</taxon>
    </lineage>
</organism>
<accession>A0A1M6Q8V2</accession>
<reference evidence="2" key="1">
    <citation type="submission" date="2016-11" db="EMBL/GenBank/DDBJ databases">
        <authorList>
            <person name="Varghese N."/>
            <person name="Submissions S."/>
        </authorList>
    </citation>
    <scope>NUCLEOTIDE SEQUENCE [LARGE SCALE GENOMIC DNA]</scope>
    <source>
        <strain evidence="2">DSM 16478</strain>
    </source>
</reference>
<evidence type="ECO:0000313" key="2">
    <source>
        <dbReference type="Proteomes" id="UP000184314"/>
    </source>
</evidence>
<evidence type="ECO:0000313" key="1">
    <source>
        <dbReference type="EMBL" id="SHK16565.1"/>
    </source>
</evidence>
<sequence length="387" mass="41269">MYLSVAALLFSCTKTEEVEVERIVETEVEVEKIVEVPTAIDLSQVSLASSASMTTESEAQVIIISAAIETAQEEDAVIQLNFAGSAVLESDYTVSSSSITVAAGELTGTTELTIISDGVFESGIENIVISLAELSNTITPSADGSILQIDITDGEAIIGFNSSTITIEENSFYQLEIVLSKALNEDIVVYFSGESNNGRYSVYSGGEVIIKAGETSKFVSVDADDNQLTSEGDNVITVSIDSVENDDIIIGSVGSIAISTTEISEGLQITSTWTTQDDLFDLRVYNSAGEVEESTLTGTNGSEELFINKLDFSPLANGTYTIELIAYDFDGTASETVTFSFLDENGGTYDGPYTFIANNAPSNDRIPVFELEVLDGVYTITQTSTSN</sequence>
<proteinExistence type="predicted"/>
<dbReference type="AlphaFoldDB" id="A0A1M6Q8V2"/>
<dbReference type="Proteomes" id="UP000184314">
    <property type="component" value="Unassembled WGS sequence"/>
</dbReference>
<dbReference type="Gene3D" id="2.60.120.380">
    <property type="match status" value="1"/>
</dbReference>
<gene>
    <name evidence="1" type="ORF">SAMN04488007_2225</name>
</gene>
<dbReference type="SUPFAM" id="SSF141072">
    <property type="entry name" value="CalX-like"/>
    <property type="match status" value="2"/>
</dbReference>
<dbReference type="InterPro" id="IPR038081">
    <property type="entry name" value="CalX-like_sf"/>
</dbReference>
<name>A0A1M6Q8V2_9FLAO</name>
<keyword evidence="2" id="KW-1185">Reference proteome</keyword>
<dbReference type="EMBL" id="FQZX01000002">
    <property type="protein sequence ID" value="SHK16565.1"/>
    <property type="molecule type" value="Genomic_DNA"/>
</dbReference>
<dbReference type="STRING" id="228958.SAMN04488007_2225"/>